<evidence type="ECO:0000259" key="4">
    <source>
        <dbReference type="SMART" id="SM00797"/>
    </source>
</evidence>
<dbReference type="STRING" id="643867.Ftrac_0481"/>
<gene>
    <name evidence="5" type="ordered locus">Ftrac_0481</name>
</gene>
<evidence type="ECO:0000256" key="3">
    <source>
        <dbReference type="ARBA" id="ARBA00022840"/>
    </source>
</evidence>
<proteinExistence type="predicted"/>
<dbReference type="AlphaFoldDB" id="E4TP83"/>
<keyword evidence="1" id="KW-0547">Nucleotide-binding</keyword>
<reference evidence="5 6" key="1">
    <citation type="journal article" date="2011" name="Stand. Genomic Sci.">
        <title>Complete genome sequence of Marivirga tractuosa type strain (H-43).</title>
        <authorList>
            <person name="Pagani I."/>
            <person name="Chertkov O."/>
            <person name="Lapidus A."/>
            <person name="Lucas S."/>
            <person name="Del Rio T.G."/>
            <person name="Tice H."/>
            <person name="Copeland A."/>
            <person name="Cheng J.F."/>
            <person name="Nolan M."/>
            <person name="Saunders E."/>
            <person name="Pitluck S."/>
            <person name="Held B."/>
            <person name="Goodwin L."/>
            <person name="Liolios K."/>
            <person name="Ovchinikova G."/>
            <person name="Ivanova N."/>
            <person name="Mavromatis K."/>
            <person name="Pati A."/>
            <person name="Chen A."/>
            <person name="Palaniappan K."/>
            <person name="Land M."/>
            <person name="Hauser L."/>
            <person name="Jeffries C.D."/>
            <person name="Detter J.C."/>
            <person name="Han C."/>
            <person name="Tapia R."/>
            <person name="Ngatchou-Djao O.D."/>
            <person name="Rohde M."/>
            <person name="Goker M."/>
            <person name="Spring S."/>
            <person name="Sikorski J."/>
            <person name="Woyke T."/>
            <person name="Bristow J."/>
            <person name="Eisen J.A."/>
            <person name="Markowitz V."/>
            <person name="Hugenholtz P."/>
            <person name="Klenk H.P."/>
            <person name="Kyrpides N.C."/>
        </authorList>
    </citation>
    <scope>NUCLEOTIDE SEQUENCE [LARGE SCALE GENOMIC DNA]</scope>
    <source>
        <strain evidence="6">ATCC 23168 / DSM 4126 / NBRC 15989 / NCIMB 1408 / VKM B-1430 / H-43</strain>
    </source>
</reference>
<dbReference type="SUPFAM" id="SSF50891">
    <property type="entry name" value="Cyclophilin-like"/>
    <property type="match status" value="1"/>
</dbReference>
<dbReference type="RefSeq" id="WP_013452637.1">
    <property type="nucleotide sequence ID" value="NC_014759.1"/>
</dbReference>
<feature type="domain" description="Carboxyltransferase" evidence="4">
    <location>
        <begin position="28"/>
        <end position="287"/>
    </location>
</feature>
<dbReference type="NCBIfam" id="TIGR00724">
    <property type="entry name" value="urea_amlyse_rel"/>
    <property type="match status" value="1"/>
</dbReference>
<dbReference type="OrthoDB" id="9782422at2"/>
<dbReference type="Gene3D" id="2.40.100.10">
    <property type="entry name" value="Cyclophilin-like"/>
    <property type="match status" value="1"/>
</dbReference>
<keyword evidence="2" id="KW-0378">Hydrolase</keyword>
<dbReference type="SMART" id="SM00797">
    <property type="entry name" value="AHS2"/>
    <property type="match status" value="1"/>
</dbReference>
<keyword evidence="6" id="KW-1185">Reference proteome</keyword>
<dbReference type="eggNOG" id="COG1984">
    <property type="taxonomic scope" value="Bacteria"/>
</dbReference>
<evidence type="ECO:0000313" key="5">
    <source>
        <dbReference type="EMBL" id="ADR20486.1"/>
    </source>
</evidence>
<dbReference type="Proteomes" id="UP000008720">
    <property type="component" value="Chromosome"/>
</dbReference>
<dbReference type="GO" id="GO:0016787">
    <property type="term" value="F:hydrolase activity"/>
    <property type="evidence" value="ECO:0007669"/>
    <property type="project" value="UniProtKB-KW"/>
</dbReference>
<dbReference type="HOGENOM" id="CLU_028967_0_0_10"/>
<evidence type="ECO:0000313" key="6">
    <source>
        <dbReference type="Proteomes" id="UP000008720"/>
    </source>
</evidence>
<dbReference type="Pfam" id="PF02626">
    <property type="entry name" value="CT_A_B"/>
    <property type="match status" value="1"/>
</dbReference>
<dbReference type="GO" id="GO:0004847">
    <property type="term" value="F:urea carboxylase activity"/>
    <property type="evidence" value="ECO:0007669"/>
    <property type="project" value="UniProtKB-EC"/>
</dbReference>
<accession>E4TP83</accession>
<dbReference type="PANTHER" id="PTHR43309:SF5">
    <property type="entry name" value="5-OXOPROLINASE SUBUNIT C"/>
    <property type="match status" value="1"/>
</dbReference>
<evidence type="ECO:0000256" key="1">
    <source>
        <dbReference type="ARBA" id="ARBA00022741"/>
    </source>
</evidence>
<sequence>MANELILTFLKAGLHTTLQDEGRVGSQNLGVPVGGALDSTSAKMANHLVGNKGNTPLLEITMTGPEILFDSDALIALTGAPFELYCDEKVIENNTPIYIKGGSVIKFGKIKSGCRAYLAVAGNWKATKWQGSVSPILQLNEATPDSLIKKGSKIQIESSLLNKTGSWDKNRHTPIIAHRVRLRVKPGPEFESISRTAIAKFFGQGHKISQDANRMGYRLTTELISEEEREEMISSGIVPGTIQITGSGQPIILLNDAQTTGGYPRIANILSEDMDQLAQLKPGDEIWFSIE</sequence>
<dbReference type="EMBL" id="CP002349">
    <property type="protein sequence ID" value="ADR20486.1"/>
    <property type="molecule type" value="Genomic_DNA"/>
</dbReference>
<protein>
    <submittedName>
        <fullName evidence="5">Urea carboxylase</fullName>
        <ecNumber evidence="5">6.3.4.6</ecNumber>
    </submittedName>
</protein>
<dbReference type="KEGG" id="mtt:Ftrac_0481"/>
<keyword evidence="3" id="KW-0067">ATP-binding</keyword>
<organism evidence="5 6">
    <name type="scientific">Marivirga tractuosa (strain ATCC 23168 / DSM 4126 / NBRC 15989 / NCIMB 1408 / VKM B-1430 / H-43)</name>
    <name type="common">Microscilla tractuosa</name>
    <name type="synonym">Flexibacter tractuosus</name>
    <dbReference type="NCBI Taxonomy" id="643867"/>
    <lineage>
        <taxon>Bacteria</taxon>
        <taxon>Pseudomonadati</taxon>
        <taxon>Bacteroidota</taxon>
        <taxon>Cytophagia</taxon>
        <taxon>Cytophagales</taxon>
        <taxon>Marivirgaceae</taxon>
        <taxon>Marivirga</taxon>
    </lineage>
</organism>
<name>E4TP83_MARTH</name>
<dbReference type="EC" id="6.3.4.6" evidence="5"/>
<dbReference type="PANTHER" id="PTHR43309">
    <property type="entry name" value="5-OXOPROLINASE SUBUNIT C"/>
    <property type="match status" value="1"/>
</dbReference>
<dbReference type="InterPro" id="IPR003778">
    <property type="entry name" value="CT_A_B"/>
</dbReference>
<keyword evidence="5" id="KW-0436">Ligase</keyword>
<evidence type="ECO:0000256" key="2">
    <source>
        <dbReference type="ARBA" id="ARBA00022801"/>
    </source>
</evidence>
<dbReference type="InterPro" id="IPR052708">
    <property type="entry name" value="PxpC"/>
</dbReference>
<dbReference type="GO" id="GO:0005524">
    <property type="term" value="F:ATP binding"/>
    <property type="evidence" value="ECO:0007669"/>
    <property type="project" value="UniProtKB-KW"/>
</dbReference>
<dbReference type="InterPro" id="IPR029000">
    <property type="entry name" value="Cyclophilin-like_dom_sf"/>
</dbReference>